<dbReference type="Pfam" id="PF01026">
    <property type="entry name" value="TatD_DNase"/>
    <property type="match status" value="1"/>
</dbReference>
<dbReference type="EMBL" id="CP032317">
    <property type="protein sequence ID" value="AYA36798.1"/>
    <property type="molecule type" value="Genomic_DNA"/>
</dbReference>
<evidence type="ECO:0000256" key="1">
    <source>
        <dbReference type="ARBA" id="ARBA00009275"/>
    </source>
</evidence>
<dbReference type="NCBIfam" id="TIGR00010">
    <property type="entry name" value="YchF/TatD family DNA exonuclease"/>
    <property type="match status" value="1"/>
</dbReference>
<dbReference type="KEGG" id="hyh:D3Y59_06850"/>
<evidence type="ECO:0000256" key="3">
    <source>
        <dbReference type="ARBA" id="ARBA00022801"/>
    </source>
</evidence>
<dbReference type="GO" id="GO:0046872">
    <property type="term" value="F:metal ion binding"/>
    <property type="evidence" value="ECO:0007669"/>
    <property type="project" value="UniProtKB-KW"/>
</dbReference>
<evidence type="ECO:0000256" key="4">
    <source>
        <dbReference type="PIRSR" id="PIRSR005902-1"/>
    </source>
</evidence>
<accession>A0A3B7QUS3</accession>
<keyword evidence="6" id="KW-1185">Reference proteome</keyword>
<gene>
    <name evidence="5" type="ORF">D3Y59_06850</name>
</gene>
<dbReference type="InterPro" id="IPR001130">
    <property type="entry name" value="TatD-like"/>
</dbReference>
<dbReference type="Gene3D" id="3.20.20.140">
    <property type="entry name" value="Metal-dependent hydrolases"/>
    <property type="match status" value="1"/>
</dbReference>
<feature type="binding site" evidence="4">
    <location>
        <position position="186"/>
    </location>
    <ligand>
        <name>a divalent metal cation</name>
        <dbReference type="ChEBI" id="CHEBI:60240"/>
        <label>2</label>
    </ligand>
</feature>
<comment type="similarity">
    <text evidence="1">Belongs to the metallo-dependent hydrolases superfamily. TatD-type hydrolase family.</text>
</comment>
<evidence type="ECO:0000313" key="6">
    <source>
        <dbReference type="Proteomes" id="UP000262802"/>
    </source>
</evidence>
<organism evidence="5 6">
    <name type="scientific">Hymenobacter oligotrophus</name>
    <dbReference type="NCBI Taxonomy" id="2319843"/>
    <lineage>
        <taxon>Bacteria</taxon>
        <taxon>Pseudomonadati</taxon>
        <taxon>Bacteroidota</taxon>
        <taxon>Cytophagia</taxon>
        <taxon>Cytophagales</taxon>
        <taxon>Hymenobacteraceae</taxon>
        <taxon>Hymenobacter</taxon>
    </lineage>
</organism>
<dbReference type="FunFam" id="3.20.20.140:FF:000005">
    <property type="entry name" value="TatD family hydrolase"/>
    <property type="match status" value="1"/>
</dbReference>
<protein>
    <submittedName>
        <fullName evidence="5">TatD family deoxyribonuclease</fullName>
    </submittedName>
</protein>
<sequence>MVPPLSTSLRSFAGNGHRTPQPCRLLNLPQPVILTDSHAHIYAEQFKEDRDEALDRAYAAGISTILMPNIDHTSIDAMLETEARHPQHCFAMMGLHPCHVHKGFERELYQVEDWLNKRPFAAVGECGVDLYWDKTTLGWQQEALRVQLDLAKKHKLPIVLHTRDAFTETAELVEQAQDGTLRGVYHCFSGTKEEAERAIKLGFKLGIGGVATFKNGGLDQVLPHLGLEHLLLETDCPYLAPAPHRGKRNEPSYLPLVAKRVAELMKKDVEEVAEATTHTARELFNL</sequence>
<reference evidence="5 6" key="1">
    <citation type="submission" date="2018-09" db="EMBL/GenBank/DDBJ databases">
        <title>Hymenobacter medium sp. nov., isolated from R2A medium.</title>
        <authorList>
            <person name="Yingchao G."/>
        </authorList>
    </citation>
    <scope>NUCLEOTIDE SEQUENCE [LARGE SCALE GENOMIC DNA]</scope>
    <source>
        <strain evidence="6">sh-6</strain>
    </source>
</reference>
<feature type="binding site" evidence="4">
    <location>
        <position position="38"/>
    </location>
    <ligand>
        <name>a divalent metal cation</name>
        <dbReference type="ChEBI" id="CHEBI:60240"/>
        <label>1</label>
    </ligand>
</feature>
<dbReference type="AlphaFoldDB" id="A0A3B7QUS3"/>
<name>A0A3B7QUS3_9BACT</name>
<dbReference type="OrthoDB" id="9810005at2"/>
<dbReference type="Proteomes" id="UP000262802">
    <property type="component" value="Chromosome"/>
</dbReference>
<evidence type="ECO:0000256" key="2">
    <source>
        <dbReference type="ARBA" id="ARBA00022723"/>
    </source>
</evidence>
<feature type="binding site" evidence="4">
    <location>
        <position position="235"/>
    </location>
    <ligand>
        <name>a divalent metal cation</name>
        <dbReference type="ChEBI" id="CHEBI:60240"/>
        <label>1</label>
    </ligand>
</feature>
<dbReference type="GO" id="GO:0016788">
    <property type="term" value="F:hydrolase activity, acting on ester bonds"/>
    <property type="evidence" value="ECO:0007669"/>
    <property type="project" value="InterPro"/>
</dbReference>
<dbReference type="PANTHER" id="PTHR46124:SF4">
    <property type="entry name" value="HYDROLASE TATD"/>
    <property type="match status" value="1"/>
</dbReference>
<dbReference type="CDD" id="cd01310">
    <property type="entry name" value="TatD_DNAse"/>
    <property type="match status" value="1"/>
</dbReference>
<dbReference type="InterPro" id="IPR032466">
    <property type="entry name" value="Metal_Hydrolase"/>
</dbReference>
<dbReference type="PANTHER" id="PTHR46124">
    <property type="entry name" value="D-AMINOACYL-TRNA DEACYLASE"/>
    <property type="match status" value="1"/>
</dbReference>
<feature type="binding site" evidence="4">
    <location>
        <position position="161"/>
    </location>
    <ligand>
        <name>a divalent metal cation</name>
        <dbReference type="ChEBI" id="CHEBI:60240"/>
        <label>2</label>
    </ligand>
</feature>
<feature type="binding site" evidence="4">
    <location>
        <position position="40"/>
    </location>
    <ligand>
        <name>a divalent metal cation</name>
        <dbReference type="ChEBI" id="CHEBI:60240"/>
        <label>1</label>
    </ligand>
</feature>
<dbReference type="GO" id="GO:0005829">
    <property type="term" value="C:cytosol"/>
    <property type="evidence" value="ECO:0007669"/>
    <property type="project" value="TreeGrafter"/>
</dbReference>
<dbReference type="PIRSF" id="PIRSF005902">
    <property type="entry name" value="DNase_TatD"/>
    <property type="match status" value="1"/>
</dbReference>
<dbReference type="SUPFAM" id="SSF51556">
    <property type="entry name" value="Metallo-dependent hydrolases"/>
    <property type="match status" value="1"/>
</dbReference>
<dbReference type="InterPro" id="IPR015991">
    <property type="entry name" value="TatD/YcfH-like"/>
</dbReference>
<keyword evidence="2 4" id="KW-0479">Metal-binding</keyword>
<keyword evidence="3" id="KW-0378">Hydrolase</keyword>
<evidence type="ECO:0000313" key="5">
    <source>
        <dbReference type="EMBL" id="AYA36798.1"/>
    </source>
</evidence>
<proteinExistence type="inferred from homology"/>
<dbReference type="GO" id="GO:0004536">
    <property type="term" value="F:DNA nuclease activity"/>
    <property type="evidence" value="ECO:0007669"/>
    <property type="project" value="InterPro"/>
</dbReference>
<feature type="binding site" evidence="4">
    <location>
        <position position="125"/>
    </location>
    <ligand>
        <name>a divalent metal cation</name>
        <dbReference type="ChEBI" id="CHEBI:60240"/>
        <label>1</label>
    </ligand>
</feature>